<reference evidence="1 2" key="1">
    <citation type="journal article" date="2016" name="Nat. Commun.">
        <title>Thousands of microbial genomes shed light on interconnected biogeochemical processes in an aquifer system.</title>
        <authorList>
            <person name="Anantharaman K."/>
            <person name="Brown C.T."/>
            <person name="Hug L.A."/>
            <person name="Sharon I."/>
            <person name="Castelle C.J."/>
            <person name="Probst A.J."/>
            <person name="Thomas B.C."/>
            <person name="Singh A."/>
            <person name="Wilkins M.J."/>
            <person name="Karaoz U."/>
            <person name="Brodie E.L."/>
            <person name="Williams K.H."/>
            <person name="Hubbard S.S."/>
            <person name="Banfield J.F."/>
        </authorList>
    </citation>
    <scope>NUCLEOTIDE SEQUENCE [LARGE SCALE GENOMIC DNA]</scope>
</reference>
<dbReference type="STRING" id="1798383.A3D78_04135"/>
<protein>
    <submittedName>
        <fullName evidence="1">Uncharacterized protein</fullName>
    </submittedName>
</protein>
<gene>
    <name evidence="1" type="ORF">A3D78_04135</name>
</gene>
<proteinExistence type="predicted"/>
<sequence>MSGALERRELISSHIPFDQQSCIGQSFKKFPELASMSTNGKLEWDFFKNDISGEAVSKARARLTEVFPQSDYFTPAKIFVERERLARAKDERGVQLKKLAENQNVLHETMRQQSLLVAVIDREMMEKAMQSNDYVLNKYGWDILNFNLPLDYWLVIKGDDQICTLYDFNSLFASYPREIREIVIQDRADWLEESIIDNTQSHLIMHRSTPQEYLQFDNVEEKLLAEDDITGALTDLKFVFNFLKGVEDNESLDFHLRVRKYFREVKAKIFGSDDSPSMWDYINHLSSCAGLSEETRSAYNELLLVYRELYYRLEDELKEGFDERIIEIPDFCQNPYCLTEEGLGSTQEEVEETQINIILERRKDFKQFLTDNGSTIDILTKITEIAGQAEDRFIKRFNFLFEVWYLNKIGRFNPDSFVAKALIEKIYPEYQISSDDLVRLTQEDSKQKS</sequence>
<dbReference type="AlphaFoldDB" id="A0A1F5ZYE4"/>
<accession>A0A1F5ZYE4</accession>
<name>A0A1F5ZYE4_9BACT</name>
<evidence type="ECO:0000313" key="1">
    <source>
        <dbReference type="EMBL" id="OGG17374.1"/>
    </source>
</evidence>
<organism evidence="1 2">
    <name type="scientific">Candidatus Gottesmanbacteria bacterium RIFCSPHIGHO2_02_FULL_39_14</name>
    <dbReference type="NCBI Taxonomy" id="1798383"/>
    <lineage>
        <taxon>Bacteria</taxon>
        <taxon>Candidatus Gottesmaniibacteriota</taxon>
    </lineage>
</organism>
<dbReference type="Proteomes" id="UP000176253">
    <property type="component" value="Unassembled WGS sequence"/>
</dbReference>
<dbReference type="EMBL" id="MFJM01000037">
    <property type="protein sequence ID" value="OGG17374.1"/>
    <property type="molecule type" value="Genomic_DNA"/>
</dbReference>
<comment type="caution">
    <text evidence="1">The sequence shown here is derived from an EMBL/GenBank/DDBJ whole genome shotgun (WGS) entry which is preliminary data.</text>
</comment>
<evidence type="ECO:0000313" key="2">
    <source>
        <dbReference type="Proteomes" id="UP000176253"/>
    </source>
</evidence>